<feature type="domain" description="Nitroreductase" evidence="2">
    <location>
        <begin position="506"/>
        <end position="654"/>
    </location>
</feature>
<evidence type="ECO:0000313" key="4">
    <source>
        <dbReference type="EMBL" id="MBU5491420.1"/>
    </source>
</evidence>
<accession>A0ABS6EVD8</accession>
<dbReference type="PANTHER" id="PTHR43767:SF1">
    <property type="entry name" value="NONRIBOSOMAL PEPTIDE SYNTHASE PES1 (EUROFUNG)-RELATED"/>
    <property type="match status" value="1"/>
</dbReference>
<dbReference type="Pfam" id="PF00881">
    <property type="entry name" value="Nitroreductase"/>
    <property type="match status" value="1"/>
</dbReference>
<feature type="domain" description="AMP-binding enzyme C-terminal" evidence="3">
    <location>
        <begin position="405"/>
        <end position="483"/>
    </location>
</feature>
<dbReference type="InterPro" id="IPR000873">
    <property type="entry name" value="AMP-dep_synth/lig_dom"/>
</dbReference>
<name>A0ABS6EVD8_9FIRM</name>
<dbReference type="PANTHER" id="PTHR43767">
    <property type="entry name" value="LONG-CHAIN-FATTY-ACID--COA LIGASE"/>
    <property type="match status" value="1"/>
</dbReference>
<dbReference type="Pfam" id="PF13193">
    <property type="entry name" value="AMP-binding_C"/>
    <property type="match status" value="1"/>
</dbReference>
<protein>
    <submittedName>
        <fullName evidence="4">AMP-binding protein</fullName>
    </submittedName>
</protein>
<keyword evidence="5" id="KW-1185">Reference proteome</keyword>
<evidence type="ECO:0000313" key="5">
    <source>
        <dbReference type="Proteomes" id="UP000783588"/>
    </source>
</evidence>
<evidence type="ECO:0000259" key="1">
    <source>
        <dbReference type="Pfam" id="PF00501"/>
    </source>
</evidence>
<dbReference type="InterPro" id="IPR050237">
    <property type="entry name" value="ATP-dep_AMP-bd_enzyme"/>
</dbReference>
<dbReference type="CDD" id="cd02062">
    <property type="entry name" value="Nitro_FMN_reductase"/>
    <property type="match status" value="1"/>
</dbReference>
<dbReference type="InterPro" id="IPR025110">
    <property type="entry name" value="AMP-bd_C"/>
</dbReference>
<feature type="domain" description="AMP-dependent synthetase/ligase" evidence="1">
    <location>
        <begin position="9"/>
        <end position="355"/>
    </location>
</feature>
<reference evidence="4 5" key="1">
    <citation type="submission" date="2021-06" db="EMBL/GenBank/DDBJ databases">
        <authorList>
            <person name="Sun Q."/>
            <person name="Li D."/>
        </authorList>
    </citation>
    <scope>NUCLEOTIDE SEQUENCE [LARGE SCALE GENOMIC DNA]</scope>
    <source>
        <strain evidence="4 5">MSJd-7</strain>
    </source>
</reference>
<dbReference type="RefSeq" id="WP_216471145.1">
    <property type="nucleotide sequence ID" value="NZ_JAHLQI010000008.1"/>
</dbReference>
<dbReference type="PROSITE" id="PS00455">
    <property type="entry name" value="AMP_BINDING"/>
    <property type="match status" value="1"/>
</dbReference>
<dbReference type="Pfam" id="PF00501">
    <property type="entry name" value="AMP-binding"/>
    <property type="match status" value="1"/>
</dbReference>
<gene>
    <name evidence="4" type="ORF">KQI75_12495</name>
</gene>
<evidence type="ECO:0000259" key="2">
    <source>
        <dbReference type="Pfam" id="PF00881"/>
    </source>
</evidence>
<evidence type="ECO:0000259" key="3">
    <source>
        <dbReference type="Pfam" id="PF13193"/>
    </source>
</evidence>
<dbReference type="EMBL" id="JAHLQI010000008">
    <property type="protein sequence ID" value="MBU5491420.1"/>
    <property type="molecule type" value="Genomic_DNA"/>
</dbReference>
<dbReference type="InterPro" id="IPR020845">
    <property type="entry name" value="AMP-binding_CS"/>
</dbReference>
<comment type="caution">
    <text evidence="4">The sequence shown here is derived from an EMBL/GenBank/DDBJ whole genome shotgun (WGS) entry which is preliminary data.</text>
</comment>
<dbReference type="Proteomes" id="UP000783588">
    <property type="component" value="Unassembled WGS sequence"/>
</dbReference>
<sequence>MNTLVQLVRRQAESRPEHPAVIYRGECLTYGKLYESAARMTALLRSMGLQPGDRVMLEAVPKPIFVAAFLAVQAVGAVTIPVARAEKRHVLDYITELTGARLYLHASAVRDFCVTAVPYHDMECAMVQAPLEEAAPVDETTLLELIFTTGSTGRPKGAMHTAGALWCNIKNTRDGIGMRESDVVLIPLPLNHSFALRVLRSAFAVGATVVLQNSAVSVKETAENIRQFHCTAAISVSVAMETMLHAVGEEQVKRMFGGLRYIEFSAGAVSVPLRKRLLDLLPNTEIHNTWGSSESGGCLFLPVSKRTDKITSAGRPLDGIEVGIVGADGELMDGVGPDTVGRLALRGGMQMSGYYGQEELTRETLRDGWMLVNDLVWRDADGYLYMVGRADDIINVGGEKVAPREIEEQVMQSGWLTECMVLGVEDKKGSMGQVPALFYVAKDANHPVSADELKMYLSRELPQHKVPQEYIRLSAIPRNAMGKPDRKALKRDWEIQSSTNETIETIFQRRSIRKFQDKAVPAQMVSVLVECAKAAPSGKNLKTRRFTVIQDAEEIAAFKQVIHEATAKNNLPLNGFENPPLLILISNDRRNQDGIQDAAVSAENIMLAATSLGLGSVWLNALMTLCDEQTIRAKLEEYHIPRNHIVWAMMAIGWPTAPGTAPEQRGNEVYYVGGENE</sequence>
<proteinExistence type="predicted"/>
<organism evidence="4 5">
    <name type="scientific">Butyricicoccus intestinisimiae</name>
    <dbReference type="NCBI Taxonomy" id="2841509"/>
    <lineage>
        <taxon>Bacteria</taxon>
        <taxon>Bacillati</taxon>
        <taxon>Bacillota</taxon>
        <taxon>Clostridia</taxon>
        <taxon>Eubacteriales</taxon>
        <taxon>Butyricicoccaceae</taxon>
        <taxon>Butyricicoccus</taxon>
    </lineage>
</organism>
<dbReference type="InterPro" id="IPR029479">
    <property type="entry name" value="Nitroreductase"/>
</dbReference>